<proteinExistence type="predicted"/>
<dbReference type="CDD" id="cd16433">
    <property type="entry name" value="CheB"/>
    <property type="match status" value="1"/>
</dbReference>
<reference evidence="7" key="1">
    <citation type="journal article" date="2019" name="Int. J. Syst. Evol. Microbiol.">
        <title>The Global Catalogue of Microorganisms (GCM) 10K type strain sequencing project: providing services to taxonomists for standard genome sequencing and annotation.</title>
        <authorList>
            <consortium name="The Broad Institute Genomics Platform"/>
            <consortium name="The Broad Institute Genome Sequencing Center for Infectious Disease"/>
            <person name="Wu L."/>
            <person name="Ma J."/>
        </authorList>
    </citation>
    <scope>NUCLEOTIDE SEQUENCE [LARGE SCALE GENOMIC DNA]</scope>
    <source>
        <strain evidence="7">JCM 17919</strain>
    </source>
</reference>
<dbReference type="EC" id="3.1.1.61" evidence="2"/>
<keyword evidence="1 4" id="KW-0378">Hydrolase</keyword>
<gene>
    <name evidence="6" type="ORF">GCM10023184_40220</name>
</gene>
<dbReference type="PANTHER" id="PTHR42872:SF6">
    <property type="entry name" value="PROTEIN-GLUTAMATE METHYLESTERASE_PROTEIN-GLUTAMINE GLUTAMINASE"/>
    <property type="match status" value="1"/>
</dbReference>
<evidence type="ECO:0000313" key="7">
    <source>
        <dbReference type="Proteomes" id="UP001501725"/>
    </source>
</evidence>
<evidence type="ECO:0000256" key="2">
    <source>
        <dbReference type="ARBA" id="ARBA00039140"/>
    </source>
</evidence>
<dbReference type="PANTHER" id="PTHR42872">
    <property type="entry name" value="PROTEIN-GLUTAMATE METHYLESTERASE/PROTEIN-GLUTAMINE GLUTAMINASE"/>
    <property type="match status" value="1"/>
</dbReference>
<dbReference type="Gene3D" id="3.40.50.180">
    <property type="entry name" value="Methylesterase CheB, C-terminal domain"/>
    <property type="match status" value="1"/>
</dbReference>
<dbReference type="SUPFAM" id="SSF52738">
    <property type="entry name" value="Methylesterase CheB, C-terminal domain"/>
    <property type="match status" value="1"/>
</dbReference>
<dbReference type="EMBL" id="BAABGY010000016">
    <property type="protein sequence ID" value="GAA4341620.1"/>
    <property type="molecule type" value="Genomic_DNA"/>
</dbReference>
<organism evidence="6 7">
    <name type="scientific">Flaviaesturariibacter amylovorans</name>
    <dbReference type="NCBI Taxonomy" id="1084520"/>
    <lineage>
        <taxon>Bacteria</taxon>
        <taxon>Pseudomonadati</taxon>
        <taxon>Bacteroidota</taxon>
        <taxon>Chitinophagia</taxon>
        <taxon>Chitinophagales</taxon>
        <taxon>Chitinophagaceae</taxon>
        <taxon>Flaviaestuariibacter</taxon>
    </lineage>
</organism>
<feature type="domain" description="CheB-type methylesterase" evidence="5">
    <location>
        <begin position="4"/>
        <end position="168"/>
    </location>
</feature>
<keyword evidence="7" id="KW-1185">Reference proteome</keyword>
<dbReference type="Proteomes" id="UP001501725">
    <property type="component" value="Unassembled WGS sequence"/>
</dbReference>
<protein>
    <recommendedName>
        <fullName evidence="2">protein-glutamate methylesterase</fullName>
        <ecNumber evidence="2">3.1.1.61</ecNumber>
    </recommendedName>
</protein>
<evidence type="ECO:0000256" key="1">
    <source>
        <dbReference type="ARBA" id="ARBA00022801"/>
    </source>
</evidence>
<accession>A0ABP8HN20</accession>
<evidence type="ECO:0000256" key="3">
    <source>
        <dbReference type="ARBA" id="ARBA00048267"/>
    </source>
</evidence>
<feature type="active site" evidence="4">
    <location>
        <position position="43"/>
    </location>
</feature>
<name>A0ABP8HN20_9BACT</name>
<dbReference type="InterPro" id="IPR000673">
    <property type="entry name" value="Sig_transdc_resp-reg_Me-estase"/>
</dbReference>
<evidence type="ECO:0000259" key="5">
    <source>
        <dbReference type="PROSITE" id="PS50122"/>
    </source>
</evidence>
<keyword evidence="4" id="KW-0145">Chemotaxis</keyword>
<evidence type="ECO:0000256" key="4">
    <source>
        <dbReference type="PROSITE-ProRule" id="PRU00050"/>
    </source>
</evidence>
<comment type="caution">
    <text evidence="6">The sequence shown here is derived from an EMBL/GenBank/DDBJ whole genome shotgun (WGS) entry which is preliminary data.</text>
</comment>
<comment type="catalytic activity">
    <reaction evidence="3">
        <text>[protein]-L-glutamate 5-O-methyl ester + H2O = L-glutamyl-[protein] + methanol + H(+)</text>
        <dbReference type="Rhea" id="RHEA:23236"/>
        <dbReference type="Rhea" id="RHEA-COMP:10208"/>
        <dbReference type="Rhea" id="RHEA-COMP:10311"/>
        <dbReference type="ChEBI" id="CHEBI:15377"/>
        <dbReference type="ChEBI" id="CHEBI:15378"/>
        <dbReference type="ChEBI" id="CHEBI:17790"/>
        <dbReference type="ChEBI" id="CHEBI:29973"/>
        <dbReference type="ChEBI" id="CHEBI:82795"/>
        <dbReference type="EC" id="3.1.1.61"/>
    </reaction>
</comment>
<dbReference type="InterPro" id="IPR035909">
    <property type="entry name" value="CheB_C"/>
</dbReference>
<feature type="active site" evidence="4">
    <location>
        <position position="16"/>
    </location>
</feature>
<feature type="active site" evidence="4">
    <location>
        <position position="135"/>
    </location>
</feature>
<evidence type="ECO:0000313" key="6">
    <source>
        <dbReference type="EMBL" id="GAA4341620.1"/>
    </source>
</evidence>
<dbReference type="PROSITE" id="PS50122">
    <property type="entry name" value="CHEB"/>
    <property type="match status" value="1"/>
</dbReference>
<dbReference type="Pfam" id="PF01339">
    <property type="entry name" value="CheB_methylest"/>
    <property type="match status" value="1"/>
</dbReference>
<sequence length="192" mass="19950">MAKDRVAEAVLVIGGSAGSLEVLLTLLPGLRKGLPFAIVIVMHRNRAESQLAALLASRCALPVREAEDKDPLHAATILIAPAGYHLLLEANGTVSLDCSEKVNYSRPSIDVTFDTAADVFGTRAAGLLLSGANLDGVDGLARIHEAGGTVLAQEPATAQVSYMPQGAVDRLAGIVRLAPADMAEAINRMFGA</sequence>
<dbReference type="RefSeq" id="WP_345257705.1">
    <property type="nucleotide sequence ID" value="NZ_BAABGY010000016.1"/>
</dbReference>